<dbReference type="SUPFAM" id="SSF53067">
    <property type="entry name" value="Actin-like ATPase domain"/>
    <property type="match status" value="1"/>
</dbReference>
<feature type="compositionally biased region" description="Low complexity" evidence="4">
    <location>
        <begin position="490"/>
        <end position="505"/>
    </location>
</feature>
<feature type="compositionally biased region" description="Polar residues" evidence="4">
    <location>
        <begin position="573"/>
        <end position="585"/>
    </location>
</feature>
<proteinExistence type="predicted"/>
<feature type="region of interest" description="Disordered" evidence="4">
    <location>
        <begin position="360"/>
        <end position="379"/>
    </location>
</feature>
<dbReference type="GO" id="GO:0005524">
    <property type="term" value="F:ATP binding"/>
    <property type="evidence" value="ECO:0007669"/>
    <property type="project" value="UniProtKB-KW"/>
</dbReference>
<protein>
    <recommendedName>
        <fullName evidence="8">Molecular chaperone</fullName>
    </recommendedName>
</protein>
<keyword evidence="1" id="KW-0547">Nucleotide-binding</keyword>
<evidence type="ECO:0000256" key="2">
    <source>
        <dbReference type="ARBA" id="ARBA00022840"/>
    </source>
</evidence>
<evidence type="ECO:0000256" key="1">
    <source>
        <dbReference type="ARBA" id="ARBA00022741"/>
    </source>
</evidence>
<keyword evidence="5" id="KW-0472">Membrane</keyword>
<evidence type="ECO:0000313" key="7">
    <source>
        <dbReference type="Proteomes" id="UP000011200"/>
    </source>
</evidence>
<name>A0A2U9PJ46_MYCSE</name>
<keyword evidence="3" id="KW-0143">Chaperone</keyword>
<dbReference type="Proteomes" id="UP000011200">
    <property type="component" value="Chromosome"/>
</dbReference>
<dbReference type="PANTHER" id="PTHR42749">
    <property type="entry name" value="CELL SHAPE-DETERMINING PROTEIN MREB"/>
    <property type="match status" value="1"/>
</dbReference>
<reference evidence="7" key="2">
    <citation type="submission" date="2018-03" db="EMBL/GenBank/DDBJ databases">
        <authorList>
            <person name="Derbyshire K."/>
            <person name="Gray T.A."/>
            <person name="Champion M."/>
        </authorList>
    </citation>
    <scope>NUCLEOTIDE SEQUENCE [LARGE SCALE GENOMIC DNA]</scope>
    <source>
        <strain evidence="7">MKD8</strain>
    </source>
</reference>
<dbReference type="RefSeq" id="WP_113946615.1">
    <property type="nucleotide sequence ID" value="NZ_CP027541.1"/>
</dbReference>
<feature type="region of interest" description="Disordered" evidence="4">
    <location>
        <begin position="439"/>
        <end position="513"/>
    </location>
</feature>
<dbReference type="PANTHER" id="PTHR42749:SF1">
    <property type="entry name" value="CELL SHAPE-DETERMINING PROTEIN MREB"/>
    <property type="match status" value="1"/>
</dbReference>
<dbReference type="Pfam" id="PF00012">
    <property type="entry name" value="HSP70"/>
    <property type="match status" value="1"/>
</dbReference>
<dbReference type="AlphaFoldDB" id="A0A2U9PJ46"/>
<sequence length="616" mass="62894">MRDCLGLSVGTTNLVAVADQSPVIRRAVLTLFPHRGPEVGGPPDGSACDGLTISDFVARVGDPVPLIAADGSAHRAEQLLAAAVGAMGRLAAPGRHPENQVVAVPAHWHPAAFDAVRAAMPGVRVVSDAVASLTAIQTYPGLPARGIVALCDFGATGTSLTLADAARGFAPLATVRHEDFSGDLIDQEILRRVLADLDAEPAGTAAVSTLAALREQCRSAKERLSYEAATGLAGPGNTMRLTRADVEAVVAQPLSGVIDALHDLLRRNGVHPAQLAALVTVGGGARIPVVTQRLSEEFRMPVTTVVQSQVIAATGAALLAHRGEDQTVTRRVIPPATEPASATEAVATTGWAPPLAWSAADESDEAAGPEVPTASSARPDLIFAEPPEAAPEPARPWYRRGGVVFYAALFLAVVGTAGLVYSVRADRLDAAAASTPLAPQTVPAESPLAQSLPAPPTRTVVVQDPGAPAAPAQAAPRPAAAPRLVQSGQVAPQAAPRQAPRVAAPAPAPAPAPAAPPLQWPVLPRLPIPTFVLPAAPSSAPEPTATASPTPEPTAEPEPTQEPGPTQAPQPSAEPTASPEPTVSPISDPEPTAQPEPEPEPEPAPETSTPPVEPAE</sequence>
<evidence type="ECO:0000313" key="6">
    <source>
        <dbReference type="EMBL" id="AWT51762.1"/>
    </source>
</evidence>
<dbReference type="InterPro" id="IPR013126">
    <property type="entry name" value="Hsp_70_fam"/>
</dbReference>
<gene>
    <name evidence="6" type="ORF">D806_007720</name>
</gene>
<keyword evidence="5" id="KW-1133">Transmembrane helix</keyword>
<evidence type="ECO:0000256" key="5">
    <source>
        <dbReference type="SAM" id="Phobius"/>
    </source>
</evidence>
<keyword evidence="2" id="KW-0067">ATP-binding</keyword>
<evidence type="ECO:0000256" key="4">
    <source>
        <dbReference type="SAM" id="MobiDB-lite"/>
    </source>
</evidence>
<accession>A0A2U9PJ46</accession>
<feature type="transmembrane region" description="Helical" evidence="5">
    <location>
        <begin position="403"/>
        <end position="423"/>
    </location>
</feature>
<dbReference type="Gene3D" id="3.90.640.10">
    <property type="entry name" value="Actin, Chain A, domain 4"/>
    <property type="match status" value="1"/>
</dbReference>
<dbReference type="Gene3D" id="3.30.420.40">
    <property type="match status" value="2"/>
</dbReference>
<feature type="region of interest" description="Disordered" evidence="4">
    <location>
        <begin position="534"/>
        <end position="616"/>
    </location>
</feature>
<reference evidence="6 7" key="1">
    <citation type="journal article" date="2013" name="Genome Announc.">
        <title>Draft genome sequence of MKD8, a conjugal recipient Mycobacterium smegmatis strain.</title>
        <authorList>
            <person name="Gray T.A."/>
            <person name="Palumbo M.J."/>
            <person name="Derbyshire K.M."/>
        </authorList>
    </citation>
    <scope>NUCLEOTIDE SEQUENCE [LARGE SCALE GENOMIC DNA]</scope>
    <source>
        <strain evidence="6 7">MKD8</strain>
    </source>
</reference>
<feature type="compositionally biased region" description="Pro residues" evidence="4">
    <location>
        <begin position="550"/>
        <end position="568"/>
    </location>
</feature>
<organism evidence="6 7">
    <name type="scientific">Mycolicibacterium smegmatis (strain MKD8)</name>
    <name type="common">Mycobacterium smegmatis</name>
    <dbReference type="NCBI Taxonomy" id="1214915"/>
    <lineage>
        <taxon>Bacteria</taxon>
        <taxon>Bacillati</taxon>
        <taxon>Actinomycetota</taxon>
        <taxon>Actinomycetes</taxon>
        <taxon>Mycobacteriales</taxon>
        <taxon>Mycobacteriaceae</taxon>
        <taxon>Mycolicibacterium</taxon>
    </lineage>
</organism>
<evidence type="ECO:0000256" key="3">
    <source>
        <dbReference type="ARBA" id="ARBA00023186"/>
    </source>
</evidence>
<dbReference type="EMBL" id="CP027541">
    <property type="protein sequence ID" value="AWT51762.1"/>
    <property type="molecule type" value="Genomic_DNA"/>
</dbReference>
<dbReference type="GO" id="GO:0140662">
    <property type="term" value="F:ATP-dependent protein folding chaperone"/>
    <property type="evidence" value="ECO:0007669"/>
    <property type="project" value="InterPro"/>
</dbReference>
<dbReference type="InterPro" id="IPR043129">
    <property type="entry name" value="ATPase_NBD"/>
</dbReference>
<evidence type="ECO:0008006" key="8">
    <source>
        <dbReference type="Google" id="ProtNLM"/>
    </source>
</evidence>
<keyword evidence="5" id="KW-0812">Transmembrane</keyword>
<dbReference type="CDD" id="cd10170">
    <property type="entry name" value="ASKHA_NBD_HSP70"/>
    <property type="match status" value="1"/>
</dbReference>
<feature type="compositionally biased region" description="Low complexity" evidence="4">
    <location>
        <begin position="534"/>
        <end position="549"/>
    </location>
</feature>
<feature type="compositionally biased region" description="Low complexity" evidence="4">
    <location>
        <begin position="465"/>
        <end position="482"/>
    </location>
</feature>